<comment type="caution">
    <text evidence="1">The sequence shown here is derived from an EMBL/GenBank/DDBJ whole genome shotgun (WGS) entry which is preliminary data.</text>
</comment>
<sequence>MFTTKVAIRKMEAWYIHALARLLPAIKGSRLDLAILIAIFQPARSFHSAMREIDKDRGSDFIADLERCLTKNNTPVKSTAICAALKGLAYMANYHRLYEDALRIHDNASSLLEQHDKCCQDLAYWATMRVFPLALTGERPEAEEVLRQFAPKKDTTDLAFELLFELKKSQHFAVVASMWLQT</sequence>
<gene>
    <name evidence="1" type="ORF">B0T16DRAFT_458256</name>
</gene>
<dbReference type="AlphaFoldDB" id="A0AA40CPC4"/>
<evidence type="ECO:0000313" key="2">
    <source>
        <dbReference type="Proteomes" id="UP001174936"/>
    </source>
</evidence>
<proteinExistence type="predicted"/>
<dbReference type="Proteomes" id="UP001174936">
    <property type="component" value="Unassembled WGS sequence"/>
</dbReference>
<keyword evidence="2" id="KW-1185">Reference proteome</keyword>
<organism evidence="1 2">
    <name type="scientific">Cercophora newfieldiana</name>
    <dbReference type="NCBI Taxonomy" id="92897"/>
    <lineage>
        <taxon>Eukaryota</taxon>
        <taxon>Fungi</taxon>
        <taxon>Dikarya</taxon>
        <taxon>Ascomycota</taxon>
        <taxon>Pezizomycotina</taxon>
        <taxon>Sordariomycetes</taxon>
        <taxon>Sordariomycetidae</taxon>
        <taxon>Sordariales</taxon>
        <taxon>Lasiosphaeriaceae</taxon>
        <taxon>Cercophora</taxon>
    </lineage>
</organism>
<accession>A0AA40CPC4</accession>
<reference evidence="1" key="1">
    <citation type="submission" date="2023-06" db="EMBL/GenBank/DDBJ databases">
        <title>Genome-scale phylogeny and comparative genomics of the fungal order Sordariales.</title>
        <authorList>
            <consortium name="Lawrence Berkeley National Laboratory"/>
            <person name="Hensen N."/>
            <person name="Bonometti L."/>
            <person name="Westerberg I."/>
            <person name="Brannstrom I.O."/>
            <person name="Guillou S."/>
            <person name="Cros-Aarteil S."/>
            <person name="Calhoun S."/>
            <person name="Haridas S."/>
            <person name="Kuo A."/>
            <person name="Mondo S."/>
            <person name="Pangilinan J."/>
            <person name="Riley R."/>
            <person name="Labutti K."/>
            <person name="Andreopoulos B."/>
            <person name="Lipzen A."/>
            <person name="Chen C."/>
            <person name="Yanf M."/>
            <person name="Daum C."/>
            <person name="Ng V."/>
            <person name="Clum A."/>
            <person name="Steindorff A."/>
            <person name="Ohm R."/>
            <person name="Martin F."/>
            <person name="Silar P."/>
            <person name="Natvig D."/>
            <person name="Lalanne C."/>
            <person name="Gautier V."/>
            <person name="Ament-Velasquez S.L."/>
            <person name="Kruys A."/>
            <person name="Hutchinson M.I."/>
            <person name="Powell A.J."/>
            <person name="Barry K."/>
            <person name="Miller A.N."/>
            <person name="Grigoriev I.V."/>
            <person name="Debuchy R."/>
            <person name="Gladieux P."/>
            <person name="Thoren M.H."/>
            <person name="Johannesson H."/>
        </authorList>
    </citation>
    <scope>NUCLEOTIDE SEQUENCE</scope>
    <source>
        <strain evidence="1">SMH2532-1</strain>
    </source>
</reference>
<name>A0AA40CPC4_9PEZI</name>
<evidence type="ECO:0000313" key="1">
    <source>
        <dbReference type="EMBL" id="KAK0646326.1"/>
    </source>
</evidence>
<protein>
    <submittedName>
        <fullName evidence="1">Uncharacterized protein</fullName>
    </submittedName>
</protein>
<dbReference type="EMBL" id="JAULSV010000004">
    <property type="protein sequence ID" value="KAK0646326.1"/>
    <property type="molecule type" value="Genomic_DNA"/>
</dbReference>